<proteinExistence type="predicted"/>
<evidence type="ECO:0000313" key="2">
    <source>
        <dbReference type="EMBL" id="RJN32523.1"/>
    </source>
</evidence>
<dbReference type="Gene3D" id="3.30.1340.30">
    <property type="match status" value="1"/>
</dbReference>
<dbReference type="InterPro" id="IPR007055">
    <property type="entry name" value="BON_dom"/>
</dbReference>
<accession>A0A3A4F388</accession>
<dbReference type="OrthoDB" id="870892at2"/>
<dbReference type="EMBL" id="QYZP01000001">
    <property type="protein sequence ID" value="RJN32523.1"/>
    <property type="molecule type" value="Genomic_DNA"/>
</dbReference>
<protein>
    <submittedName>
        <fullName evidence="2">BON domain-containing protein</fullName>
    </submittedName>
</protein>
<dbReference type="RefSeq" id="WP_119901569.1">
    <property type="nucleotide sequence ID" value="NZ_QYZP01000001.1"/>
</dbReference>
<evidence type="ECO:0000313" key="3">
    <source>
        <dbReference type="Proteomes" id="UP000266615"/>
    </source>
</evidence>
<dbReference type="AlphaFoldDB" id="A0A3A4F388"/>
<dbReference type="Pfam" id="PF04972">
    <property type="entry name" value="BON"/>
    <property type="match status" value="2"/>
</dbReference>
<keyword evidence="3" id="KW-1185">Reference proteome</keyword>
<comment type="caution">
    <text evidence="2">The sequence shown here is derived from an EMBL/GenBank/DDBJ whole genome shotgun (WGS) entry which is preliminary data.</text>
</comment>
<dbReference type="PROSITE" id="PS50914">
    <property type="entry name" value="BON"/>
    <property type="match status" value="2"/>
</dbReference>
<dbReference type="Proteomes" id="UP000266615">
    <property type="component" value="Unassembled WGS sequence"/>
</dbReference>
<feature type="domain" description="BON" evidence="1">
    <location>
        <begin position="84"/>
        <end position="152"/>
    </location>
</feature>
<sequence>MFNSPTPTTSQRITDGDFTEIVNRTLRRSPMVPNAVMAHISGRHVTLTGAVDSYLQRDAAEEAIRRLDDVESVDNRITLIIRSPIKNAEQHIRHAMLRNPMLDSSAIRITIIGHTAILTGHVGSLAEKKQAGLATWASSIVRSLDNRLKIQAH</sequence>
<feature type="domain" description="BON" evidence="1">
    <location>
        <begin position="14"/>
        <end position="81"/>
    </location>
</feature>
<reference evidence="2 3" key="1">
    <citation type="submission" date="2018-09" db="EMBL/GenBank/DDBJ databases">
        <title>Nesterenkonia natronophila sp. nov., an alkaliphilic actinobacteriume isolated from a soda lake, and emended description of the genus Nesterenkonia.</title>
        <authorList>
            <person name="Menes R.J."/>
            <person name="Iriarte A."/>
        </authorList>
    </citation>
    <scope>NUCLEOTIDE SEQUENCE [LARGE SCALE GENOMIC DNA]</scope>
    <source>
        <strain evidence="2 3">M8</strain>
    </source>
</reference>
<dbReference type="PANTHER" id="PTHR34606:SF4">
    <property type="entry name" value="OUTER MEMBRANE LIPOPROTEIN DOLP"/>
    <property type="match status" value="1"/>
</dbReference>
<gene>
    <name evidence="2" type="ORF">D3250_01370</name>
</gene>
<name>A0A3A4F388_9MICC</name>
<dbReference type="InterPro" id="IPR051686">
    <property type="entry name" value="Lipoprotein_DolP"/>
</dbReference>
<organism evidence="2 3">
    <name type="scientific">Nesterenkonia natronophila</name>
    <dbReference type="NCBI Taxonomy" id="2174932"/>
    <lineage>
        <taxon>Bacteria</taxon>
        <taxon>Bacillati</taxon>
        <taxon>Actinomycetota</taxon>
        <taxon>Actinomycetes</taxon>
        <taxon>Micrococcales</taxon>
        <taxon>Micrococcaceae</taxon>
        <taxon>Nesterenkonia</taxon>
    </lineage>
</organism>
<evidence type="ECO:0000259" key="1">
    <source>
        <dbReference type="PROSITE" id="PS50914"/>
    </source>
</evidence>
<dbReference type="PANTHER" id="PTHR34606">
    <property type="entry name" value="BON DOMAIN-CONTAINING PROTEIN"/>
    <property type="match status" value="1"/>
</dbReference>